<protein>
    <submittedName>
        <fullName evidence="2">Uncharacterized protein</fullName>
    </submittedName>
</protein>
<dbReference type="HOGENOM" id="CLU_2125140_0_0_1"/>
<evidence type="ECO:0000313" key="2">
    <source>
        <dbReference type="EnsemblPlants" id="ORUFI12G14830.4"/>
    </source>
</evidence>
<proteinExistence type="predicted"/>
<dbReference type="AlphaFoldDB" id="A0A0E0RHU9"/>
<reference evidence="2" key="2">
    <citation type="submission" date="2015-06" db="UniProtKB">
        <authorList>
            <consortium name="EnsemblPlants"/>
        </authorList>
    </citation>
    <scope>IDENTIFICATION</scope>
</reference>
<organism evidence="2 3">
    <name type="scientific">Oryza rufipogon</name>
    <name type="common">Brownbeard rice</name>
    <name type="synonym">Asian wild rice</name>
    <dbReference type="NCBI Taxonomy" id="4529"/>
    <lineage>
        <taxon>Eukaryota</taxon>
        <taxon>Viridiplantae</taxon>
        <taxon>Streptophyta</taxon>
        <taxon>Embryophyta</taxon>
        <taxon>Tracheophyta</taxon>
        <taxon>Spermatophyta</taxon>
        <taxon>Magnoliopsida</taxon>
        <taxon>Liliopsida</taxon>
        <taxon>Poales</taxon>
        <taxon>Poaceae</taxon>
        <taxon>BOP clade</taxon>
        <taxon>Oryzoideae</taxon>
        <taxon>Oryzeae</taxon>
        <taxon>Oryzinae</taxon>
        <taxon>Oryza</taxon>
    </lineage>
</organism>
<name>A0A0E0RHU9_ORYRU</name>
<feature type="region of interest" description="Disordered" evidence="1">
    <location>
        <begin position="1"/>
        <end position="114"/>
    </location>
</feature>
<reference evidence="3" key="1">
    <citation type="submission" date="2013-06" db="EMBL/GenBank/DDBJ databases">
        <authorList>
            <person name="Zhao Q."/>
        </authorList>
    </citation>
    <scope>NUCLEOTIDE SEQUENCE</scope>
    <source>
        <strain evidence="3">cv. W1943</strain>
    </source>
</reference>
<keyword evidence="3" id="KW-1185">Reference proteome</keyword>
<dbReference type="Proteomes" id="UP000008022">
    <property type="component" value="Unassembled WGS sequence"/>
</dbReference>
<accession>A0A0E0RHU9</accession>
<sequence length="114" mass="12124">MGGTAPPAGEARSARVGNAGDGALSATPRPPGIGVWGMGGSKPVDWCDEEPERRRAQRRRTRPAAASVALAPPRPSLQDFAFSSSEHDSSDDDDKIQYFDDSTTNPSPRFVVID</sequence>
<evidence type="ECO:0000313" key="3">
    <source>
        <dbReference type="Proteomes" id="UP000008022"/>
    </source>
</evidence>
<dbReference type="EnsemblPlants" id="ORUFI12G14830.4">
    <property type="protein sequence ID" value="ORUFI12G14830.4"/>
    <property type="gene ID" value="ORUFI12G14830"/>
</dbReference>
<evidence type="ECO:0000256" key="1">
    <source>
        <dbReference type="SAM" id="MobiDB-lite"/>
    </source>
</evidence>
<dbReference type="Gramene" id="ORUFI12G14830.4">
    <property type="protein sequence ID" value="ORUFI12G14830.4"/>
    <property type="gene ID" value="ORUFI12G14830"/>
</dbReference>